<dbReference type="InterPro" id="IPR043604">
    <property type="entry name" value="DUF883_N"/>
</dbReference>
<keyword evidence="3" id="KW-1003">Cell membrane</keyword>
<dbReference type="GO" id="GO:0043022">
    <property type="term" value="F:ribosome binding"/>
    <property type="evidence" value="ECO:0007669"/>
    <property type="project" value="InterPro"/>
</dbReference>
<dbReference type="KEGG" id="slim:SCL_1781"/>
<reference evidence="12 13" key="1">
    <citation type="submission" date="2015-05" db="EMBL/GenBank/DDBJ databases">
        <title>Complete genome sequence of a sulfur-oxidizing gammaproteobacterium strain HA5.</title>
        <authorList>
            <person name="Miura A."/>
            <person name="Kojima H."/>
            <person name="Fukui M."/>
        </authorList>
    </citation>
    <scope>NUCLEOTIDE SEQUENCE [LARGE SCALE GENOMIC DNA]</scope>
    <source>
        <strain evidence="12 13">HA5</strain>
    </source>
</reference>
<feature type="coiled-coil region" evidence="8">
    <location>
        <begin position="46"/>
        <end position="80"/>
    </location>
</feature>
<dbReference type="InterPro" id="IPR043605">
    <property type="entry name" value="DUF883_C"/>
</dbReference>
<dbReference type="PANTHER" id="PTHR35893">
    <property type="entry name" value="INNER MEMBRANE PROTEIN-RELATED"/>
    <property type="match status" value="1"/>
</dbReference>
<dbReference type="FunCoup" id="A0A1B4XH26">
    <property type="interactions" value="172"/>
</dbReference>
<keyword evidence="13" id="KW-1185">Reference proteome</keyword>
<protein>
    <submittedName>
        <fullName evidence="12">Membrane protein</fullName>
    </submittedName>
</protein>
<evidence type="ECO:0000259" key="10">
    <source>
        <dbReference type="Pfam" id="PF05957"/>
    </source>
</evidence>
<gene>
    <name evidence="12" type="ORF">SCL_1781</name>
</gene>
<evidence type="ECO:0000256" key="1">
    <source>
        <dbReference type="ARBA" id="ARBA00004377"/>
    </source>
</evidence>
<evidence type="ECO:0000256" key="8">
    <source>
        <dbReference type="SAM" id="Coils"/>
    </source>
</evidence>
<dbReference type="GO" id="GO:0005886">
    <property type="term" value="C:plasma membrane"/>
    <property type="evidence" value="ECO:0007669"/>
    <property type="project" value="UniProtKB-SubCell"/>
</dbReference>
<evidence type="ECO:0000313" key="12">
    <source>
        <dbReference type="EMBL" id="BAV34079.1"/>
    </source>
</evidence>
<evidence type="ECO:0000256" key="6">
    <source>
        <dbReference type="ARBA" id="ARBA00022989"/>
    </source>
</evidence>
<dbReference type="Proteomes" id="UP000243180">
    <property type="component" value="Chromosome"/>
</dbReference>
<evidence type="ECO:0000256" key="3">
    <source>
        <dbReference type="ARBA" id="ARBA00022475"/>
    </source>
</evidence>
<evidence type="ECO:0000259" key="11">
    <source>
        <dbReference type="Pfam" id="PF19029"/>
    </source>
</evidence>
<keyword evidence="7 9" id="KW-0472">Membrane</keyword>
<evidence type="ECO:0000256" key="2">
    <source>
        <dbReference type="ARBA" id="ARBA00010423"/>
    </source>
</evidence>
<evidence type="ECO:0000256" key="9">
    <source>
        <dbReference type="SAM" id="Phobius"/>
    </source>
</evidence>
<accession>A0A1B4XH26</accession>
<evidence type="ECO:0000256" key="7">
    <source>
        <dbReference type="ARBA" id="ARBA00023136"/>
    </source>
</evidence>
<sequence length="107" mass="11395">MSEETMGEFNRTKGKMVDDFKAIVTDADDLLQATAKVSGEGFNVARAKFAERLKSAKTSLAEAERNVVDKAKQAATATDDYVKGNPWTAVGIAAGIGVLIGFLVAKR</sequence>
<name>A0A1B4XH26_9GAMM</name>
<dbReference type="Pfam" id="PF19029">
    <property type="entry name" value="DUF883_C"/>
    <property type="match status" value="1"/>
</dbReference>
<dbReference type="PANTHER" id="PTHR35893:SF3">
    <property type="entry name" value="INNER MEMBRANE PROTEIN"/>
    <property type="match status" value="1"/>
</dbReference>
<comment type="subcellular location">
    <subcellularLocation>
        <location evidence="1">Cell inner membrane</location>
        <topology evidence="1">Single-pass membrane protein</topology>
    </subcellularLocation>
</comment>
<keyword evidence="8" id="KW-0175">Coiled coil</keyword>
<keyword evidence="4" id="KW-0997">Cell inner membrane</keyword>
<dbReference type="AlphaFoldDB" id="A0A1B4XH26"/>
<comment type="similarity">
    <text evidence="2">Belongs to the ElaB/YgaM/YqjD family.</text>
</comment>
<dbReference type="RefSeq" id="WP_096360867.1">
    <property type="nucleotide sequence ID" value="NZ_AP014879.1"/>
</dbReference>
<feature type="domain" description="DUF883" evidence="11">
    <location>
        <begin position="78"/>
        <end position="107"/>
    </location>
</feature>
<dbReference type="Pfam" id="PF05957">
    <property type="entry name" value="DUF883"/>
    <property type="match status" value="1"/>
</dbReference>
<dbReference type="InterPro" id="IPR010279">
    <property type="entry name" value="YqjD/ElaB"/>
</dbReference>
<evidence type="ECO:0000256" key="5">
    <source>
        <dbReference type="ARBA" id="ARBA00022692"/>
    </source>
</evidence>
<keyword evidence="5 9" id="KW-0812">Transmembrane</keyword>
<feature type="domain" description="DUF883" evidence="10">
    <location>
        <begin position="17"/>
        <end position="64"/>
    </location>
</feature>
<evidence type="ECO:0000256" key="4">
    <source>
        <dbReference type="ARBA" id="ARBA00022519"/>
    </source>
</evidence>
<feature type="transmembrane region" description="Helical" evidence="9">
    <location>
        <begin position="87"/>
        <end position="105"/>
    </location>
</feature>
<organism evidence="12 13">
    <name type="scientific">Sulfuricaulis limicola</name>
    <dbReference type="NCBI Taxonomy" id="1620215"/>
    <lineage>
        <taxon>Bacteria</taxon>
        <taxon>Pseudomonadati</taxon>
        <taxon>Pseudomonadota</taxon>
        <taxon>Gammaproteobacteria</taxon>
        <taxon>Acidiferrobacterales</taxon>
        <taxon>Acidiferrobacteraceae</taxon>
        <taxon>Sulfuricaulis</taxon>
    </lineage>
</organism>
<dbReference type="EMBL" id="AP014879">
    <property type="protein sequence ID" value="BAV34079.1"/>
    <property type="molecule type" value="Genomic_DNA"/>
</dbReference>
<keyword evidence="6 9" id="KW-1133">Transmembrane helix</keyword>
<evidence type="ECO:0000313" key="13">
    <source>
        <dbReference type="Proteomes" id="UP000243180"/>
    </source>
</evidence>
<proteinExistence type="inferred from homology"/>
<dbReference type="InParanoid" id="A0A1B4XH26"/>